<dbReference type="PROSITE" id="PS50966">
    <property type="entry name" value="ZF_SWIM"/>
    <property type="match status" value="1"/>
</dbReference>
<comment type="caution">
    <text evidence="4">The sequence shown here is derived from an EMBL/GenBank/DDBJ whole genome shotgun (WGS) entry which is preliminary data.</text>
</comment>
<gene>
    <name evidence="4" type="ORF">KUTeg_021730</name>
</gene>
<evidence type="ECO:0000259" key="3">
    <source>
        <dbReference type="PROSITE" id="PS50966"/>
    </source>
</evidence>
<accession>A0ABQ9E746</accession>
<proteinExistence type="predicted"/>
<keyword evidence="1" id="KW-0863">Zinc-finger</keyword>
<keyword evidence="1" id="KW-0862">Zinc</keyword>
<sequence>MAAIVDTRDLSLVPSITFGFVKSCIKGNVHQLEKGCMIRAKCYRSLYSVMLRDGPVIESGLCSCSIGKLGICGHVTGLLYRLADMKTSQMKAVPADITWHITRGDKIAGSSADDTIVWGYNQNNPNRQPRGSLSTMYNTKRSG</sequence>
<reference evidence="4 5" key="1">
    <citation type="submission" date="2022-12" db="EMBL/GenBank/DDBJ databases">
        <title>Chromosome-level genome of Tegillarca granosa.</title>
        <authorList>
            <person name="Kim J."/>
        </authorList>
    </citation>
    <scope>NUCLEOTIDE SEQUENCE [LARGE SCALE GENOMIC DNA]</scope>
    <source>
        <strain evidence="4">Teg-2019</strain>
        <tissue evidence="4">Adductor muscle</tissue>
    </source>
</reference>
<keyword evidence="5" id="KW-1185">Reference proteome</keyword>
<keyword evidence="1" id="KW-0479">Metal-binding</keyword>
<protein>
    <recommendedName>
        <fullName evidence="3">SWIM-type domain-containing protein</fullName>
    </recommendedName>
</protein>
<evidence type="ECO:0000256" key="2">
    <source>
        <dbReference type="SAM" id="MobiDB-lite"/>
    </source>
</evidence>
<evidence type="ECO:0000313" key="5">
    <source>
        <dbReference type="Proteomes" id="UP001217089"/>
    </source>
</evidence>
<name>A0ABQ9E746_TEGGR</name>
<evidence type="ECO:0000256" key="1">
    <source>
        <dbReference type="PROSITE-ProRule" id="PRU00325"/>
    </source>
</evidence>
<organism evidence="4 5">
    <name type="scientific">Tegillarca granosa</name>
    <name type="common">Malaysian cockle</name>
    <name type="synonym">Anadara granosa</name>
    <dbReference type="NCBI Taxonomy" id="220873"/>
    <lineage>
        <taxon>Eukaryota</taxon>
        <taxon>Metazoa</taxon>
        <taxon>Spiralia</taxon>
        <taxon>Lophotrochozoa</taxon>
        <taxon>Mollusca</taxon>
        <taxon>Bivalvia</taxon>
        <taxon>Autobranchia</taxon>
        <taxon>Pteriomorphia</taxon>
        <taxon>Arcoida</taxon>
        <taxon>Arcoidea</taxon>
        <taxon>Arcidae</taxon>
        <taxon>Tegillarca</taxon>
    </lineage>
</organism>
<dbReference type="EMBL" id="JARBDR010000919">
    <property type="protein sequence ID" value="KAJ8300211.1"/>
    <property type="molecule type" value="Genomic_DNA"/>
</dbReference>
<evidence type="ECO:0000313" key="4">
    <source>
        <dbReference type="EMBL" id="KAJ8300211.1"/>
    </source>
</evidence>
<dbReference type="Proteomes" id="UP001217089">
    <property type="component" value="Unassembled WGS sequence"/>
</dbReference>
<dbReference type="InterPro" id="IPR007527">
    <property type="entry name" value="Znf_SWIM"/>
</dbReference>
<feature type="region of interest" description="Disordered" evidence="2">
    <location>
        <begin position="121"/>
        <end position="143"/>
    </location>
</feature>
<feature type="domain" description="SWIM-type" evidence="3">
    <location>
        <begin position="47"/>
        <end position="83"/>
    </location>
</feature>